<gene>
    <name evidence="2" type="ORF">ACD591_10730</name>
    <name evidence="1" type="ORF">FOE74_16760</name>
</gene>
<evidence type="ECO:0000313" key="3">
    <source>
        <dbReference type="Proteomes" id="UP000323866"/>
    </source>
</evidence>
<sequence>MGDDAKIIQQSKQVRVRICTLGAHKSAMKKHRLLFGLALVLSSLGLTSCYDDPDFSLTPNLTFRGIEQRTLRNAQNIRYDSLILVVRFQDGDGNLGLSETIFPEDEAPPFNPEKLNVPQGPGFHNILCDLYKKANGKYIKITNQAGKSFYNGRFPRVSTDKRSEPLEGDIRYSISIYENPSRENPIQKGDTIRFSIQIMDRDLNKSQVVNTDDIIFLSKE</sequence>
<dbReference type="Proteomes" id="UP000323866">
    <property type="component" value="Unassembled WGS sequence"/>
</dbReference>
<dbReference type="AlphaFoldDB" id="A0A5M8Q7A1"/>
<reference evidence="2 4" key="3">
    <citation type="submission" date="2024-08" db="EMBL/GenBank/DDBJ databases">
        <authorList>
            <person name="Wei W."/>
        </authorList>
    </citation>
    <scope>NUCLEOTIDE SEQUENCE [LARGE SCALE GENOMIC DNA]</scope>
    <source>
        <strain evidence="2 4">XU2</strain>
    </source>
</reference>
<protein>
    <submittedName>
        <fullName evidence="1">Uncharacterized protein</fullName>
    </submittedName>
</protein>
<evidence type="ECO:0000313" key="1">
    <source>
        <dbReference type="EMBL" id="KAA6431769.1"/>
    </source>
</evidence>
<accession>A0A5M8Q7A1</accession>
<dbReference type="EMBL" id="JBGOGF010000005">
    <property type="protein sequence ID" value="MFA1771768.1"/>
    <property type="molecule type" value="Genomic_DNA"/>
</dbReference>
<dbReference type="EMBL" id="VKKZ01000023">
    <property type="protein sequence ID" value="KAA6431769.1"/>
    <property type="molecule type" value="Genomic_DNA"/>
</dbReference>
<dbReference type="Proteomes" id="UP001570846">
    <property type="component" value="Unassembled WGS sequence"/>
</dbReference>
<reference evidence="1 3" key="2">
    <citation type="submission" date="2019-09" db="EMBL/GenBank/DDBJ databases">
        <title>A bacterium isolated from glacier soil.</title>
        <authorList>
            <person name="Liu Q."/>
        </authorList>
    </citation>
    <scope>NUCLEOTIDE SEQUENCE [LARGE SCALE GENOMIC DNA]</scope>
    <source>
        <strain evidence="1 3">MDT1-10-3</strain>
    </source>
</reference>
<evidence type="ECO:0000313" key="4">
    <source>
        <dbReference type="Proteomes" id="UP001570846"/>
    </source>
</evidence>
<comment type="caution">
    <text evidence="1">The sequence shown here is derived from an EMBL/GenBank/DDBJ whole genome shotgun (WGS) entry which is preliminary data.</text>
</comment>
<organism evidence="1 3">
    <name type="scientific">Rufibacter glacialis</name>
    <dbReference type="NCBI Taxonomy" id="1259555"/>
    <lineage>
        <taxon>Bacteria</taxon>
        <taxon>Pseudomonadati</taxon>
        <taxon>Bacteroidota</taxon>
        <taxon>Cytophagia</taxon>
        <taxon>Cytophagales</taxon>
        <taxon>Hymenobacteraceae</taxon>
        <taxon>Rufibacter</taxon>
    </lineage>
</organism>
<dbReference type="OrthoDB" id="980982at2"/>
<proteinExistence type="predicted"/>
<evidence type="ECO:0000313" key="2">
    <source>
        <dbReference type="EMBL" id="MFA1771768.1"/>
    </source>
</evidence>
<dbReference type="RefSeq" id="WP_149099789.1">
    <property type="nucleotide sequence ID" value="NZ_BMMG01000006.1"/>
</dbReference>
<reference evidence="1 3" key="1">
    <citation type="submission" date="2019-07" db="EMBL/GenBank/DDBJ databases">
        <authorList>
            <person name="Qu J.-H."/>
        </authorList>
    </citation>
    <scope>NUCLEOTIDE SEQUENCE [LARGE SCALE GENOMIC DNA]</scope>
    <source>
        <strain evidence="1 3">MDT1-10-3</strain>
    </source>
</reference>
<name>A0A5M8Q7A1_9BACT</name>
<keyword evidence="4" id="KW-1185">Reference proteome</keyword>